<feature type="compositionally biased region" description="Low complexity" evidence="8">
    <location>
        <begin position="249"/>
        <end position="263"/>
    </location>
</feature>
<evidence type="ECO:0000256" key="8">
    <source>
        <dbReference type="SAM" id="MobiDB-lite"/>
    </source>
</evidence>
<gene>
    <name evidence="11" type="ORF">K504DRAFT_427418</name>
</gene>
<dbReference type="OrthoDB" id="202825at2759"/>
<feature type="compositionally biased region" description="Basic and acidic residues" evidence="8">
    <location>
        <begin position="1"/>
        <end position="13"/>
    </location>
</feature>
<keyword evidence="6" id="KW-0862">Zinc</keyword>
<feature type="compositionally biased region" description="Basic and acidic residues" evidence="8">
    <location>
        <begin position="607"/>
        <end position="629"/>
    </location>
</feature>
<feature type="domain" description="Zinc finger Mcm10/DnaG-type" evidence="9">
    <location>
        <begin position="493"/>
        <end position="538"/>
    </location>
</feature>
<keyword evidence="5" id="KW-0863">Zinc-finger</keyword>
<dbReference type="AlphaFoldDB" id="A0A6G1KIR8"/>
<reference evidence="11" key="1">
    <citation type="journal article" date="2020" name="Stud. Mycol.">
        <title>101 Dothideomycetes genomes: a test case for predicting lifestyles and emergence of pathogens.</title>
        <authorList>
            <person name="Haridas S."/>
            <person name="Albert R."/>
            <person name="Binder M."/>
            <person name="Bloem J."/>
            <person name="Labutti K."/>
            <person name="Salamov A."/>
            <person name="Andreopoulos B."/>
            <person name="Baker S."/>
            <person name="Barry K."/>
            <person name="Bills G."/>
            <person name="Bluhm B."/>
            <person name="Cannon C."/>
            <person name="Castanera R."/>
            <person name="Culley D."/>
            <person name="Daum C."/>
            <person name="Ezra D."/>
            <person name="Gonzalez J."/>
            <person name="Henrissat B."/>
            <person name="Kuo A."/>
            <person name="Liang C."/>
            <person name="Lipzen A."/>
            <person name="Lutzoni F."/>
            <person name="Magnuson J."/>
            <person name="Mondo S."/>
            <person name="Nolan M."/>
            <person name="Ohm R."/>
            <person name="Pangilinan J."/>
            <person name="Park H.-J."/>
            <person name="Ramirez L."/>
            <person name="Alfaro M."/>
            <person name="Sun H."/>
            <person name="Tritt A."/>
            <person name="Yoshinaga Y."/>
            <person name="Zwiers L.-H."/>
            <person name="Turgeon B."/>
            <person name="Goodwin S."/>
            <person name="Spatafora J."/>
            <person name="Crous P."/>
            <person name="Grigoriev I."/>
        </authorList>
    </citation>
    <scope>NUCLEOTIDE SEQUENCE</scope>
    <source>
        <strain evidence="11">CBS 279.74</strain>
    </source>
</reference>
<proteinExistence type="inferred from homology"/>
<evidence type="ECO:0000256" key="3">
    <source>
        <dbReference type="ARBA" id="ARBA00022705"/>
    </source>
</evidence>
<feature type="compositionally biased region" description="Low complexity" evidence="8">
    <location>
        <begin position="306"/>
        <end position="319"/>
    </location>
</feature>
<feature type="compositionally biased region" description="Acidic residues" evidence="8">
    <location>
        <begin position="64"/>
        <end position="80"/>
    </location>
</feature>
<evidence type="ECO:0000259" key="10">
    <source>
        <dbReference type="Pfam" id="PF22379"/>
    </source>
</evidence>
<feature type="compositionally biased region" description="Basic and acidic residues" evidence="8">
    <location>
        <begin position="125"/>
        <end position="136"/>
    </location>
</feature>
<feature type="compositionally biased region" description="Basic and acidic residues" evidence="8">
    <location>
        <begin position="200"/>
        <end position="232"/>
    </location>
</feature>
<evidence type="ECO:0000259" key="9">
    <source>
        <dbReference type="Pfam" id="PF09329"/>
    </source>
</evidence>
<feature type="compositionally biased region" description="Polar residues" evidence="8">
    <location>
        <begin position="108"/>
        <end position="124"/>
    </location>
</feature>
<feature type="region of interest" description="Disordered" evidence="8">
    <location>
        <begin position="704"/>
        <end position="755"/>
    </location>
</feature>
<dbReference type="GO" id="GO:0043596">
    <property type="term" value="C:nuclear replication fork"/>
    <property type="evidence" value="ECO:0007669"/>
    <property type="project" value="TreeGrafter"/>
</dbReference>
<dbReference type="PANTHER" id="PTHR13454">
    <property type="entry name" value="PROTEIN MCM10 HOMOLOG"/>
    <property type="match status" value="1"/>
</dbReference>
<dbReference type="FunFam" id="2.40.50.140:FF:000174">
    <property type="entry name" value="DNA replication licensing factor mcm10"/>
    <property type="match status" value="1"/>
</dbReference>
<dbReference type="Gene3D" id="2.40.50.140">
    <property type="entry name" value="Nucleic acid-binding proteins"/>
    <property type="match status" value="1"/>
</dbReference>
<dbReference type="InterPro" id="IPR012340">
    <property type="entry name" value="NA-bd_OB-fold"/>
</dbReference>
<feature type="region of interest" description="Disordered" evidence="8">
    <location>
        <begin position="94"/>
        <end position="150"/>
    </location>
</feature>
<sequence length="795" mass="87607">MIVRESPKARVRADPPQNWPPKSPHEALLSSPSGRRKFQQQRERNSVSPSPMKRRPISRVMPELSDEDDDDDDDDEDEETVQLKLQAINAKLKLKKLQKARQAVENAGNDNSGVSSRPGTAASTRRTELPRPRSEVEVPASPIRNRRVMEEPKSPARVLLGIDKGLRAQDVSLKRASNFHSRTARGGPGSLARAYSTRTEAPREKSFSERIAESREKVKEQEAKQSRIENSRSRGFGLRNIEGLMDGVSSRAGSSLSSGTRTSQDTLPPARNRDRSRSVTDISNPFTSRTSSNRLPRTESFRGPFAASQASSALQNATTASTKYNEMAGRDDSTEAASFESFSGLHLKSRDMQHTTLTRTLEGKTIYTLPKLLGEVKGPHFDPPDVENDYIVLGIVASKSTPLTPKNGRQSQQVGTQAPDAHQTGKFMVIHLTDLKWELDLFLFDTGFSQFWKLTVGTLVAILNPDIMPPRNKDTGKFSLKLSSSDDTVLEIGVARDLDFCHAMKKDGHRCESWVDGRKTEYCDFHIELHVEKSKRGRMEVNTMTGFGKGPGGGGKHGMFGGGRGQGRGGGDEMKREGKYHDRLLHETIYIAPGSGNAARLFDNDDSLERGGSRAEKHQKRLAEREKERDLAKRLGEMGNGAGGDYMKLKGSNTQHLPARGDFRTAETEASREKRLTNMDDLLGLVGKKATDVSLAPVKRKRLNSNKSDPFTAPVGWGGALKSGLPPPPPRSPKKPSKKPSIMFQHGRDPSPVKKKARLLLPEKGIREPGRDSLGLDIGLLAALGDDDDDDLEVI</sequence>
<protein>
    <submittedName>
        <fullName evidence="11">Uncharacterized protein</fullName>
    </submittedName>
</protein>
<evidence type="ECO:0000313" key="11">
    <source>
        <dbReference type="EMBL" id="KAF2712796.1"/>
    </source>
</evidence>
<dbReference type="PANTHER" id="PTHR13454:SF11">
    <property type="entry name" value="PROTEIN MCM10 HOMOLOG"/>
    <property type="match status" value="1"/>
</dbReference>
<organism evidence="11 12">
    <name type="scientific">Pleomassaria siparia CBS 279.74</name>
    <dbReference type="NCBI Taxonomy" id="1314801"/>
    <lineage>
        <taxon>Eukaryota</taxon>
        <taxon>Fungi</taxon>
        <taxon>Dikarya</taxon>
        <taxon>Ascomycota</taxon>
        <taxon>Pezizomycotina</taxon>
        <taxon>Dothideomycetes</taxon>
        <taxon>Pleosporomycetidae</taxon>
        <taxon>Pleosporales</taxon>
        <taxon>Pleomassariaceae</taxon>
        <taxon>Pleomassaria</taxon>
    </lineage>
</organism>
<dbReference type="GO" id="GO:0006270">
    <property type="term" value="P:DNA replication initiation"/>
    <property type="evidence" value="ECO:0007669"/>
    <property type="project" value="InterPro"/>
</dbReference>
<feature type="region of interest" description="Disordered" evidence="8">
    <location>
        <begin position="248"/>
        <end position="319"/>
    </location>
</feature>
<dbReference type="EMBL" id="MU005766">
    <property type="protein sequence ID" value="KAF2712796.1"/>
    <property type="molecule type" value="Genomic_DNA"/>
</dbReference>
<dbReference type="GO" id="GO:0003697">
    <property type="term" value="F:single-stranded DNA binding"/>
    <property type="evidence" value="ECO:0007669"/>
    <property type="project" value="InterPro"/>
</dbReference>
<evidence type="ECO:0000256" key="5">
    <source>
        <dbReference type="ARBA" id="ARBA00022771"/>
    </source>
</evidence>
<evidence type="ECO:0000256" key="4">
    <source>
        <dbReference type="ARBA" id="ARBA00022723"/>
    </source>
</evidence>
<dbReference type="Pfam" id="PF09329">
    <property type="entry name" value="zf-primase"/>
    <property type="match status" value="1"/>
</dbReference>
<dbReference type="InterPro" id="IPR055065">
    <property type="entry name" value="OB_MCM10"/>
</dbReference>
<comment type="similarity">
    <text evidence="2">Belongs to the MCM10 family.</text>
</comment>
<keyword evidence="4" id="KW-0479">Metal-binding</keyword>
<dbReference type="InterPro" id="IPR040184">
    <property type="entry name" value="Mcm10"/>
</dbReference>
<feature type="region of interest" description="Disordered" evidence="8">
    <location>
        <begin position="179"/>
        <end position="234"/>
    </location>
</feature>
<feature type="region of interest" description="Disordered" evidence="8">
    <location>
        <begin position="603"/>
        <end position="629"/>
    </location>
</feature>
<dbReference type="Proteomes" id="UP000799428">
    <property type="component" value="Unassembled WGS sequence"/>
</dbReference>
<dbReference type="InterPro" id="IPR015408">
    <property type="entry name" value="Znf_Mcm10/DnaG"/>
</dbReference>
<evidence type="ECO:0000256" key="1">
    <source>
        <dbReference type="ARBA" id="ARBA00004123"/>
    </source>
</evidence>
<keyword evidence="7" id="KW-0539">Nucleus</keyword>
<evidence type="ECO:0000313" key="12">
    <source>
        <dbReference type="Proteomes" id="UP000799428"/>
    </source>
</evidence>
<feature type="region of interest" description="Disordered" evidence="8">
    <location>
        <begin position="1"/>
        <end position="82"/>
    </location>
</feature>
<dbReference type="GO" id="GO:0003688">
    <property type="term" value="F:DNA replication origin binding"/>
    <property type="evidence" value="ECO:0007669"/>
    <property type="project" value="TreeGrafter"/>
</dbReference>
<keyword evidence="12" id="KW-1185">Reference proteome</keyword>
<evidence type="ECO:0000256" key="6">
    <source>
        <dbReference type="ARBA" id="ARBA00022833"/>
    </source>
</evidence>
<accession>A0A6G1KIR8</accession>
<comment type="subcellular location">
    <subcellularLocation>
        <location evidence="1">Nucleus</location>
    </subcellularLocation>
</comment>
<name>A0A6G1KIR8_9PLEO</name>
<evidence type="ECO:0000256" key="2">
    <source>
        <dbReference type="ARBA" id="ARBA00009679"/>
    </source>
</evidence>
<keyword evidence="3" id="KW-0235">DNA replication</keyword>
<feature type="compositionally biased region" description="Polar residues" evidence="8">
    <location>
        <begin position="279"/>
        <end position="295"/>
    </location>
</feature>
<feature type="domain" description="MCM10 OB-fold" evidence="10">
    <location>
        <begin position="342"/>
        <end position="484"/>
    </location>
</feature>
<dbReference type="Pfam" id="PF22379">
    <property type="entry name" value="OB_MCM10"/>
    <property type="match status" value="1"/>
</dbReference>
<evidence type="ECO:0000256" key="7">
    <source>
        <dbReference type="ARBA" id="ARBA00023242"/>
    </source>
</evidence>
<dbReference type="GO" id="GO:0008270">
    <property type="term" value="F:zinc ion binding"/>
    <property type="evidence" value="ECO:0007669"/>
    <property type="project" value="UniProtKB-KW"/>
</dbReference>